<protein>
    <submittedName>
        <fullName evidence="1">Uncharacterized protein</fullName>
    </submittedName>
</protein>
<dbReference type="EMBL" id="JAENIL010000003">
    <property type="protein sequence ID" value="MBK1875670.1"/>
    <property type="molecule type" value="Genomic_DNA"/>
</dbReference>
<evidence type="ECO:0000313" key="2">
    <source>
        <dbReference type="Proteomes" id="UP000617628"/>
    </source>
</evidence>
<evidence type="ECO:0000313" key="1">
    <source>
        <dbReference type="EMBL" id="MBK1875670.1"/>
    </source>
</evidence>
<gene>
    <name evidence="1" type="ORF">JIN87_02260</name>
</gene>
<organism evidence="1 2">
    <name type="scientific">Pelagicoccus mobilis</name>
    <dbReference type="NCBI Taxonomy" id="415221"/>
    <lineage>
        <taxon>Bacteria</taxon>
        <taxon>Pseudomonadati</taxon>
        <taxon>Verrucomicrobiota</taxon>
        <taxon>Opitutia</taxon>
        <taxon>Puniceicoccales</taxon>
        <taxon>Pelagicoccaceae</taxon>
        <taxon>Pelagicoccus</taxon>
    </lineage>
</organism>
<keyword evidence="2" id="KW-1185">Reference proteome</keyword>
<accession>A0A934RUI5</accession>
<dbReference type="AlphaFoldDB" id="A0A934RUI5"/>
<dbReference type="Proteomes" id="UP000617628">
    <property type="component" value="Unassembled WGS sequence"/>
</dbReference>
<comment type="caution">
    <text evidence="1">The sequence shown here is derived from an EMBL/GenBank/DDBJ whole genome shotgun (WGS) entry which is preliminary data.</text>
</comment>
<sequence>MLLAYESRNATKDVDATLNPSEIGVKLVARVAKILSLHEDWLNSDVTQFLGPNPKAGRRKLELSIPGLNVHVATANSLLAMKALACRDPLPGYRGDHEDLVFLIRKIGIQAVDEIQERIDLFFPDEVISESKRKTLEGLIEEAGNDG</sequence>
<proteinExistence type="predicted"/>
<reference evidence="1" key="1">
    <citation type="submission" date="2021-01" db="EMBL/GenBank/DDBJ databases">
        <title>Modified the classification status of verrucomicrobia.</title>
        <authorList>
            <person name="Feng X."/>
        </authorList>
    </citation>
    <scope>NUCLEOTIDE SEQUENCE</scope>
    <source>
        <strain evidence="1">KCTC 13126</strain>
    </source>
</reference>
<name>A0A934RUI5_9BACT</name>
<dbReference type="RefSeq" id="WP_200353889.1">
    <property type="nucleotide sequence ID" value="NZ_JAENIL010000003.1"/>
</dbReference>